<keyword evidence="1" id="KW-0472">Membrane</keyword>
<dbReference type="Proteomes" id="UP001459277">
    <property type="component" value="Unassembled WGS sequence"/>
</dbReference>
<comment type="caution">
    <text evidence="2">The sequence shown here is derived from an EMBL/GenBank/DDBJ whole genome shotgun (WGS) entry which is preliminary data.</text>
</comment>
<evidence type="ECO:0000313" key="2">
    <source>
        <dbReference type="EMBL" id="KAK9995108.1"/>
    </source>
</evidence>
<accession>A0AAW2CAN5</accession>
<evidence type="ECO:0000313" key="3">
    <source>
        <dbReference type="Proteomes" id="UP001459277"/>
    </source>
</evidence>
<protein>
    <submittedName>
        <fullName evidence="2">Uncharacterized protein</fullName>
    </submittedName>
</protein>
<keyword evidence="1" id="KW-0812">Transmembrane</keyword>
<reference evidence="2 3" key="1">
    <citation type="submission" date="2024-01" db="EMBL/GenBank/DDBJ databases">
        <title>A telomere-to-telomere, gap-free genome of sweet tea (Lithocarpus litseifolius).</title>
        <authorList>
            <person name="Zhou J."/>
        </authorList>
    </citation>
    <scope>NUCLEOTIDE SEQUENCE [LARGE SCALE GENOMIC DNA]</scope>
    <source>
        <strain evidence="2">Zhou-2022a</strain>
        <tissue evidence="2">Leaf</tissue>
    </source>
</reference>
<name>A0AAW2CAN5_9ROSI</name>
<evidence type="ECO:0000256" key="1">
    <source>
        <dbReference type="SAM" id="Phobius"/>
    </source>
</evidence>
<dbReference type="AlphaFoldDB" id="A0AAW2CAN5"/>
<keyword evidence="3" id="KW-1185">Reference proteome</keyword>
<proteinExistence type="predicted"/>
<keyword evidence="1" id="KW-1133">Transmembrane helix</keyword>
<gene>
    <name evidence="2" type="ORF">SO802_024811</name>
</gene>
<organism evidence="2 3">
    <name type="scientific">Lithocarpus litseifolius</name>
    <dbReference type="NCBI Taxonomy" id="425828"/>
    <lineage>
        <taxon>Eukaryota</taxon>
        <taxon>Viridiplantae</taxon>
        <taxon>Streptophyta</taxon>
        <taxon>Embryophyta</taxon>
        <taxon>Tracheophyta</taxon>
        <taxon>Spermatophyta</taxon>
        <taxon>Magnoliopsida</taxon>
        <taxon>eudicotyledons</taxon>
        <taxon>Gunneridae</taxon>
        <taxon>Pentapetalae</taxon>
        <taxon>rosids</taxon>
        <taxon>fabids</taxon>
        <taxon>Fagales</taxon>
        <taxon>Fagaceae</taxon>
        <taxon>Lithocarpus</taxon>
    </lineage>
</organism>
<sequence length="92" mass="10570">MLRVYMKYSSTCEKTHAIFSKDVFFSMREFFRFAVASVAMVCLTITNLYYYIPYGFAATARCCFGLRCTLERKGSLDRNADRVYCTSISACS</sequence>
<dbReference type="EMBL" id="JAZDWU010000008">
    <property type="protein sequence ID" value="KAK9995108.1"/>
    <property type="molecule type" value="Genomic_DNA"/>
</dbReference>
<feature type="transmembrane region" description="Helical" evidence="1">
    <location>
        <begin position="30"/>
        <end position="52"/>
    </location>
</feature>